<reference evidence="3" key="1">
    <citation type="submission" date="2016-12" db="EMBL/GenBank/DDBJ databases">
        <title>The genomes of Aspergillus section Nigri reveals drivers in fungal speciation.</title>
        <authorList>
            <consortium name="DOE Joint Genome Institute"/>
            <person name="Vesth T.C."/>
            <person name="Nybo J."/>
            <person name="Theobald S."/>
            <person name="Brandl J."/>
            <person name="Frisvad J.C."/>
            <person name="Nielsen K.F."/>
            <person name="Lyhne E.K."/>
            <person name="Kogle M.E."/>
            <person name="Kuo A."/>
            <person name="Riley R."/>
            <person name="Clum A."/>
            <person name="Nolan M."/>
            <person name="Lipzen A."/>
            <person name="Salamov A."/>
            <person name="Henrissat B."/>
            <person name="Wiebenga A."/>
            <person name="De Vries R.P."/>
            <person name="Grigoriev I.V."/>
            <person name="Mortensen U.H."/>
            <person name="Andersen M.R."/>
            <person name="Baker S.E."/>
        </authorList>
    </citation>
    <scope>NUCLEOTIDE SEQUENCE [LARGE SCALE GENOMIC DNA]</scope>
    <source>
        <strain evidence="3">CBS 115656</strain>
    </source>
</reference>
<evidence type="ECO:0000256" key="1">
    <source>
        <dbReference type="SAM" id="MobiDB-lite"/>
    </source>
</evidence>
<name>A0A318ZEF2_ASPNB</name>
<keyword evidence="2" id="KW-1133">Transmembrane helix</keyword>
<protein>
    <submittedName>
        <fullName evidence="3">Uncharacterized protein</fullName>
    </submittedName>
</protein>
<sequence>MASSYRPSSSSSSRFAPPDSGLSAHPKPFSGPQASSITHSINQYSHVFLLSPSPIPQSPPTPTHIHHPLICFLYHPACVYLSVCLSVCLFVYLSVLPSVYLSICLSCCLSIA</sequence>
<dbReference type="RefSeq" id="XP_025480000.1">
    <property type="nucleotide sequence ID" value="XM_025629333.1"/>
</dbReference>
<evidence type="ECO:0000256" key="2">
    <source>
        <dbReference type="SAM" id="Phobius"/>
    </source>
</evidence>
<dbReference type="GeneID" id="37131789"/>
<keyword evidence="2" id="KW-0472">Membrane</keyword>
<dbReference type="EMBL" id="KZ821459">
    <property type="protein sequence ID" value="PYH34522.1"/>
    <property type="molecule type" value="Genomic_DNA"/>
</dbReference>
<keyword evidence="4" id="KW-1185">Reference proteome</keyword>
<feature type="compositionally biased region" description="Low complexity" evidence="1">
    <location>
        <begin position="1"/>
        <end position="14"/>
    </location>
</feature>
<evidence type="ECO:0000313" key="3">
    <source>
        <dbReference type="EMBL" id="PYH34522.1"/>
    </source>
</evidence>
<organism evidence="3 4">
    <name type="scientific">Aspergillus neoniger (strain CBS 115656)</name>
    <dbReference type="NCBI Taxonomy" id="1448310"/>
    <lineage>
        <taxon>Eukaryota</taxon>
        <taxon>Fungi</taxon>
        <taxon>Dikarya</taxon>
        <taxon>Ascomycota</taxon>
        <taxon>Pezizomycotina</taxon>
        <taxon>Eurotiomycetes</taxon>
        <taxon>Eurotiomycetidae</taxon>
        <taxon>Eurotiales</taxon>
        <taxon>Aspergillaceae</taxon>
        <taxon>Aspergillus</taxon>
        <taxon>Aspergillus subgen. Circumdati</taxon>
    </lineage>
</organism>
<dbReference type="Proteomes" id="UP000247647">
    <property type="component" value="Unassembled WGS sequence"/>
</dbReference>
<dbReference type="OrthoDB" id="8964674at2759"/>
<feature type="region of interest" description="Disordered" evidence="1">
    <location>
        <begin position="1"/>
        <end position="36"/>
    </location>
</feature>
<proteinExistence type="predicted"/>
<gene>
    <name evidence="3" type="ORF">BO87DRAFT_49382</name>
</gene>
<keyword evidence="2" id="KW-0812">Transmembrane</keyword>
<feature type="transmembrane region" description="Helical" evidence="2">
    <location>
        <begin position="77"/>
        <end position="101"/>
    </location>
</feature>
<evidence type="ECO:0000313" key="4">
    <source>
        <dbReference type="Proteomes" id="UP000247647"/>
    </source>
</evidence>
<dbReference type="AlphaFoldDB" id="A0A318ZEF2"/>
<accession>A0A318ZEF2</accession>